<dbReference type="InterPro" id="IPR011344">
    <property type="entry name" value="ssDNA-bd"/>
</dbReference>
<evidence type="ECO:0000256" key="2">
    <source>
        <dbReference type="PIRNR" id="PIRNR002070"/>
    </source>
</evidence>
<dbReference type="PROSITE" id="PS50935">
    <property type="entry name" value="SSB"/>
    <property type="match status" value="1"/>
</dbReference>
<dbReference type="NCBIfam" id="TIGR00621">
    <property type="entry name" value="ssb"/>
    <property type="match status" value="1"/>
</dbReference>
<protein>
    <recommendedName>
        <fullName evidence="2 3">Single-stranded DNA-binding protein</fullName>
    </recommendedName>
</protein>
<evidence type="ECO:0000256" key="4">
    <source>
        <dbReference type="SAM" id="MobiDB-lite"/>
    </source>
</evidence>
<dbReference type="GO" id="GO:0003697">
    <property type="term" value="F:single-stranded DNA binding"/>
    <property type="evidence" value="ECO:0007669"/>
    <property type="project" value="InterPro"/>
</dbReference>
<dbReference type="AlphaFoldDB" id="A0A367FY06"/>
<reference evidence="5 6" key="1">
    <citation type="submission" date="2018-02" db="EMBL/GenBank/DDBJ databases">
        <title>Complete genome sequencing of Faecalibacterium prausnitzii strains isolated from the human gut.</title>
        <authorList>
            <person name="Fitzgerald B.C."/>
            <person name="Shkoporov A.N."/>
            <person name="Ross P.R."/>
            <person name="Hill C."/>
        </authorList>
    </citation>
    <scope>NUCLEOTIDE SEQUENCE [LARGE SCALE GENOMIC DNA]</scope>
    <source>
        <strain evidence="5 6">APC942/31-1</strain>
    </source>
</reference>
<dbReference type="EMBL" id="PSQG01000015">
    <property type="protein sequence ID" value="RCH43255.1"/>
    <property type="molecule type" value="Genomic_DNA"/>
</dbReference>
<feature type="compositionally biased region" description="Acidic residues" evidence="4">
    <location>
        <begin position="134"/>
        <end position="143"/>
    </location>
</feature>
<organism evidence="5 6">
    <name type="scientific">Blautia obeum</name>
    <dbReference type="NCBI Taxonomy" id="40520"/>
    <lineage>
        <taxon>Bacteria</taxon>
        <taxon>Bacillati</taxon>
        <taxon>Bacillota</taxon>
        <taxon>Clostridia</taxon>
        <taxon>Lachnospirales</taxon>
        <taxon>Lachnospiraceae</taxon>
        <taxon>Blautia</taxon>
    </lineage>
</organism>
<feature type="compositionally biased region" description="Basic and acidic residues" evidence="4">
    <location>
        <begin position="106"/>
        <end position="118"/>
    </location>
</feature>
<name>A0A367FY06_9FIRM</name>
<gene>
    <name evidence="5" type="ORF">C4886_11250</name>
</gene>
<dbReference type="Pfam" id="PF00436">
    <property type="entry name" value="SSB"/>
    <property type="match status" value="1"/>
</dbReference>
<dbReference type="PIRSF" id="PIRSF002070">
    <property type="entry name" value="SSB"/>
    <property type="match status" value="1"/>
</dbReference>
<dbReference type="InterPro" id="IPR012340">
    <property type="entry name" value="NA-bd_OB-fold"/>
</dbReference>
<proteinExistence type="predicted"/>
<dbReference type="SUPFAM" id="SSF50249">
    <property type="entry name" value="Nucleic acid-binding proteins"/>
    <property type="match status" value="1"/>
</dbReference>
<evidence type="ECO:0000256" key="1">
    <source>
        <dbReference type="ARBA" id="ARBA00023125"/>
    </source>
</evidence>
<accession>A0A367FY06</accession>
<dbReference type="GO" id="GO:0006260">
    <property type="term" value="P:DNA replication"/>
    <property type="evidence" value="ECO:0007669"/>
    <property type="project" value="InterPro"/>
</dbReference>
<dbReference type="Proteomes" id="UP000253208">
    <property type="component" value="Unassembled WGS sequence"/>
</dbReference>
<keyword evidence="1 2" id="KW-0238">DNA-binding</keyword>
<sequence length="143" mass="16221">MNKWLGSGRLTNNPVLKYDSDRAVFATFTIMCVRDGKIPDGGQAVDFIDCKCTGHNAEFAKNFLRKDKKVEIVGRLESGHYTEPGGRKIYTKTVRVYEINFAETKAEEEARRQTRENEQVPPPAPENSSFMDIPEGDGEFPFR</sequence>
<comment type="caution">
    <text evidence="5">The sequence shown here is derived from an EMBL/GenBank/DDBJ whole genome shotgun (WGS) entry which is preliminary data.</text>
</comment>
<dbReference type="Gene3D" id="2.40.50.140">
    <property type="entry name" value="Nucleic acid-binding proteins"/>
    <property type="match status" value="1"/>
</dbReference>
<dbReference type="CDD" id="cd04496">
    <property type="entry name" value="SSB_OBF"/>
    <property type="match status" value="1"/>
</dbReference>
<dbReference type="InterPro" id="IPR000424">
    <property type="entry name" value="Primosome_PriB/ssb"/>
</dbReference>
<evidence type="ECO:0000313" key="6">
    <source>
        <dbReference type="Proteomes" id="UP000253208"/>
    </source>
</evidence>
<evidence type="ECO:0000313" key="5">
    <source>
        <dbReference type="EMBL" id="RCH43255.1"/>
    </source>
</evidence>
<evidence type="ECO:0000256" key="3">
    <source>
        <dbReference type="RuleBase" id="RU000524"/>
    </source>
</evidence>
<dbReference type="RefSeq" id="WP_114002376.1">
    <property type="nucleotide sequence ID" value="NZ_PSQG01000015.1"/>
</dbReference>
<feature type="region of interest" description="Disordered" evidence="4">
    <location>
        <begin position="106"/>
        <end position="143"/>
    </location>
</feature>